<keyword evidence="6" id="KW-0479">Metal-binding</keyword>
<reference evidence="11" key="1">
    <citation type="submission" date="2020-11" db="EMBL/GenBank/DDBJ databases">
        <authorList>
            <person name="Tran Van P."/>
        </authorList>
    </citation>
    <scope>NUCLEOTIDE SEQUENCE</scope>
</reference>
<dbReference type="GO" id="GO:0043137">
    <property type="term" value="P:DNA replication, removal of RNA primer"/>
    <property type="evidence" value="ECO:0007669"/>
    <property type="project" value="TreeGrafter"/>
</dbReference>
<evidence type="ECO:0000256" key="9">
    <source>
        <dbReference type="ARBA" id="ARBA00022842"/>
    </source>
</evidence>
<proteinExistence type="inferred from homology"/>
<name>A0A7R9KYP2_9ACAR</name>
<comment type="catalytic activity">
    <reaction evidence="1">
        <text>Endonucleolytic cleavage to 5'-phosphomonoester.</text>
        <dbReference type="EC" id="3.1.26.4"/>
    </reaction>
</comment>
<dbReference type="InterPro" id="IPR037056">
    <property type="entry name" value="RNase_H1_N_sf"/>
</dbReference>
<dbReference type="InterPro" id="IPR017067">
    <property type="entry name" value="RNase_H1_euk"/>
</dbReference>
<gene>
    <name evidence="11" type="ORF">OSB1V03_LOCUS11960</name>
</gene>
<dbReference type="OrthoDB" id="407198at2759"/>
<evidence type="ECO:0000256" key="7">
    <source>
        <dbReference type="ARBA" id="ARBA00022759"/>
    </source>
</evidence>
<dbReference type="InterPro" id="IPR009027">
    <property type="entry name" value="Ribosomal_bL9/RNase_H1_N"/>
</dbReference>
<dbReference type="Proteomes" id="UP000759131">
    <property type="component" value="Unassembled WGS sequence"/>
</dbReference>
<dbReference type="Pfam" id="PF00075">
    <property type="entry name" value="RNase_H"/>
    <property type="match status" value="1"/>
</dbReference>
<dbReference type="Pfam" id="PF01693">
    <property type="entry name" value="Cauli_VI"/>
    <property type="match status" value="1"/>
</dbReference>
<dbReference type="PIRSF" id="PIRSF036852">
    <property type="entry name" value="Ribonuclease_H1_euk"/>
    <property type="match status" value="1"/>
</dbReference>
<keyword evidence="9" id="KW-0460">Magnesium</keyword>
<evidence type="ECO:0000313" key="12">
    <source>
        <dbReference type="Proteomes" id="UP000759131"/>
    </source>
</evidence>
<keyword evidence="12" id="KW-1185">Reference proteome</keyword>
<feature type="domain" description="RNase H type-1" evidence="10">
    <location>
        <begin position="81"/>
        <end position="226"/>
    </location>
</feature>
<organism evidence="11">
    <name type="scientific">Medioppia subpectinata</name>
    <dbReference type="NCBI Taxonomy" id="1979941"/>
    <lineage>
        <taxon>Eukaryota</taxon>
        <taxon>Metazoa</taxon>
        <taxon>Ecdysozoa</taxon>
        <taxon>Arthropoda</taxon>
        <taxon>Chelicerata</taxon>
        <taxon>Arachnida</taxon>
        <taxon>Acari</taxon>
        <taxon>Acariformes</taxon>
        <taxon>Sarcoptiformes</taxon>
        <taxon>Oribatida</taxon>
        <taxon>Brachypylina</taxon>
        <taxon>Oppioidea</taxon>
        <taxon>Oppiidae</taxon>
        <taxon>Medioppia</taxon>
    </lineage>
</organism>
<comment type="similarity">
    <text evidence="3">Belongs to the RNase H family.</text>
</comment>
<dbReference type="GO" id="GO:0003676">
    <property type="term" value="F:nucleic acid binding"/>
    <property type="evidence" value="ECO:0007669"/>
    <property type="project" value="InterPro"/>
</dbReference>
<evidence type="ECO:0000259" key="10">
    <source>
        <dbReference type="PROSITE" id="PS50879"/>
    </source>
</evidence>
<dbReference type="InterPro" id="IPR002156">
    <property type="entry name" value="RNaseH_domain"/>
</dbReference>
<evidence type="ECO:0000256" key="1">
    <source>
        <dbReference type="ARBA" id="ARBA00000077"/>
    </source>
</evidence>
<dbReference type="InterPro" id="IPR011320">
    <property type="entry name" value="RNase_H1_N"/>
</dbReference>
<comment type="cofactor">
    <cofactor evidence="2">
        <name>Mg(2+)</name>
        <dbReference type="ChEBI" id="CHEBI:18420"/>
    </cofactor>
</comment>
<evidence type="ECO:0000313" key="11">
    <source>
        <dbReference type="EMBL" id="CAD7631551.1"/>
    </source>
</evidence>
<dbReference type="Gene3D" id="3.30.420.10">
    <property type="entry name" value="Ribonuclease H-like superfamily/Ribonuclease H"/>
    <property type="match status" value="1"/>
</dbReference>
<dbReference type="InterPro" id="IPR050092">
    <property type="entry name" value="RNase_H"/>
</dbReference>
<dbReference type="EMBL" id="CAJPIZ010009635">
    <property type="protein sequence ID" value="CAG2111981.1"/>
    <property type="molecule type" value="Genomic_DNA"/>
</dbReference>
<accession>A0A7R9KYP2</accession>
<evidence type="ECO:0000256" key="5">
    <source>
        <dbReference type="ARBA" id="ARBA00022722"/>
    </source>
</evidence>
<dbReference type="InterPro" id="IPR036397">
    <property type="entry name" value="RNaseH_sf"/>
</dbReference>
<evidence type="ECO:0000256" key="8">
    <source>
        <dbReference type="ARBA" id="ARBA00022801"/>
    </source>
</evidence>
<dbReference type="PANTHER" id="PTHR10642">
    <property type="entry name" value="RIBONUCLEASE H1"/>
    <property type="match status" value="1"/>
</dbReference>
<evidence type="ECO:0000256" key="3">
    <source>
        <dbReference type="ARBA" id="ARBA00005300"/>
    </source>
</evidence>
<dbReference type="GO" id="GO:0004523">
    <property type="term" value="F:RNA-DNA hybrid ribonuclease activity"/>
    <property type="evidence" value="ECO:0007669"/>
    <property type="project" value="UniProtKB-EC"/>
</dbReference>
<keyword evidence="8" id="KW-0378">Hydrolase</keyword>
<dbReference type="GO" id="GO:0000287">
    <property type="term" value="F:magnesium ion binding"/>
    <property type="evidence" value="ECO:0007669"/>
    <property type="project" value="InterPro"/>
</dbReference>
<dbReference type="EMBL" id="OC864210">
    <property type="protein sequence ID" value="CAD7631551.1"/>
    <property type="molecule type" value="Genomic_DNA"/>
</dbReference>
<dbReference type="Gene3D" id="3.40.970.10">
    <property type="entry name" value="Ribonuclease H1, N-terminal domain"/>
    <property type="match status" value="1"/>
</dbReference>
<dbReference type="CDD" id="cd09280">
    <property type="entry name" value="RNase_HI_eukaryote_like"/>
    <property type="match status" value="1"/>
</dbReference>
<dbReference type="InterPro" id="IPR012337">
    <property type="entry name" value="RNaseH-like_sf"/>
</dbReference>
<evidence type="ECO:0000256" key="4">
    <source>
        <dbReference type="ARBA" id="ARBA00012180"/>
    </source>
</evidence>
<dbReference type="SUPFAM" id="SSF53098">
    <property type="entry name" value="Ribonuclease H-like"/>
    <property type="match status" value="1"/>
</dbReference>
<protein>
    <recommendedName>
        <fullName evidence="4">ribonuclease H</fullName>
        <ecNumber evidence="4">3.1.26.4</ecNumber>
    </recommendedName>
</protein>
<dbReference type="PANTHER" id="PTHR10642:SF26">
    <property type="entry name" value="RIBONUCLEASE H1"/>
    <property type="match status" value="1"/>
</dbReference>
<dbReference type="AlphaFoldDB" id="A0A7R9KYP2"/>
<evidence type="ECO:0000256" key="2">
    <source>
        <dbReference type="ARBA" id="ARBA00001946"/>
    </source>
</evidence>
<sequence>MVKYYAVRIGRQPGVYNNWSEAWTQTHRYPYNQCKRFNTYEEAVDYVNGGPRSPATGEAVYDRNYWRPVPDMGCGNSYETCPERFQIYTDGACRGNGTASAIGGIGVHFPDWRDYISEPLPGRQTNICADIYAAKLAVKTAVKLGECLLEINTDSEFLVNSMTKWIGKWQQNGWKCIDDRPVKNKKDFLALLEWTQYADIVWTKVAAHSGIAGNERADRLAHWAIEDQLRRH</sequence>
<evidence type="ECO:0000256" key="6">
    <source>
        <dbReference type="ARBA" id="ARBA00022723"/>
    </source>
</evidence>
<dbReference type="EC" id="3.1.26.4" evidence="4"/>
<dbReference type="SUPFAM" id="SSF55658">
    <property type="entry name" value="L9 N-domain-like"/>
    <property type="match status" value="1"/>
</dbReference>
<keyword evidence="7" id="KW-0255">Endonuclease</keyword>
<dbReference type="PROSITE" id="PS50879">
    <property type="entry name" value="RNASE_H_1"/>
    <property type="match status" value="1"/>
</dbReference>
<keyword evidence="5" id="KW-0540">Nuclease</keyword>